<organism evidence="1">
    <name type="scientific">Harvfovirus sp</name>
    <dbReference type="NCBI Taxonomy" id="2487768"/>
    <lineage>
        <taxon>Viruses</taxon>
        <taxon>Varidnaviria</taxon>
        <taxon>Bamfordvirae</taxon>
        <taxon>Nucleocytoviricota</taxon>
        <taxon>Megaviricetes</taxon>
        <taxon>Imitervirales</taxon>
        <taxon>Mimiviridae</taxon>
        <taxon>Klosneuvirinae</taxon>
    </lineage>
</organism>
<name>A0A3G5A1U3_9VIRU</name>
<accession>A0A3G5A1U3</accession>
<feature type="non-terminal residue" evidence="1">
    <location>
        <position position="1"/>
    </location>
</feature>
<protein>
    <submittedName>
        <fullName evidence="1">Uncharacterized protein</fullName>
    </submittedName>
</protein>
<gene>
    <name evidence="1" type="ORF">Harvfovirus16_7</name>
</gene>
<proteinExistence type="predicted"/>
<sequence>SQANCTIEMMLWTDFAVHYLKSRRECYVNRQKHIVGAA</sequence>
<dbReference type="EMBL" id="MK072258">
    <property type="protein sequence ID" value="AYV81090.1"/>
    <property type="molecule type" value="Genomic_DNA"/>
</dbReference>
<evidence type="ECO:0000313" key="1">
    <source>
        <dbReference type="EMBL" id="AYV81090.1"/>
    </source>
</evidence>
<reference evidence="1" key="1">
    <citation type="submission" date="2018-10" db="EMBL/GenBank/DDBJ databases">
        <title>Hidden diversity of soil giant viruses.</title>
        <authorList>
            <person name="Schulz F."/>
            <person name="Alteio L."/>
            <person name="Goudeau D."/>
            <person name="Ryan E.M."/>
            <person name="Malmstrom R.R."/>
            <person name="Blanchard J."/>
            <person name="Woyke T."/>
        </authorList>
    </citation>
    <scope>NUCLEOTIDE SEQUENCE</scope>
    <source>
        <strain evidence="1">HAV1</strain>
    </source>
</reference>